<protein>
    <submittedName>
        <fullName evidence="1">Uncharacterized protein</fullName>
    </submittedName>
</protein>
<organism evidence="1 2">
    <name type="scientific">Caldisalinibacter kiritimatiensis</name>
    <dbReference type="NCBI Taxonomy" id="1304284"/>
    <lineage>
        <taxon>Bacteria</taxon>
        <taxon>Bacillati</taxon>
        <taxon>Bacillota</taxon>
        <taxon>Tissierellia</taxon>
        <taxon>Tissierellales</taxon>
        <taxon>Thermohalobacteraceae</taxon>
        <taxon>Caldisalinibacter</taxon>
    </lineage>
</organism>
<keyword evidence="2" id="KW-1185">Reference proteome</keyword>
<dbReference type="Proteomes" id="UP000013378">
    <property type="component" value="Unassembled WGS sequence"/>
</dbReference>
<gene>
    <name evidence="1" type="ORF">L21TH_1315</name>
</gene>
<comment type="caution">
    <text evidence="1">The sequence shown here is derived from an EMBL/GenBank/DDBJ whole genome shotgun (WGS) entry which is preliminary data.</text>
</comment>
<dbReference type="OrthoDB" id="1725415at2"/>
<sequence length="78" mass="8825">MAEYYVNLNMPMSMGANEKLLDVIDEVRENDTLIITMNSVNAAYSDVLTKTLENNNFDYSVKGSHSGDEYQIVAKKEK</sequence>
<dbReference type="AlphaFoldDB" id="R1CEC5"/>
<name>R1CEC5_9FIRM</name>
<accession>R1CEC5</accession>
<dbReference type="EMBL" id="ARZA01000131">
    <property type="protein sequence ID" value="EOD00645.1"/>
    <property type="molecule type" value="Genomic_DNA"/>
</dbReference>
<dbReference type="STRING" id="1304284.L21TH_1315"/>
<evidence type="ECO:0000313" key="1">
    <source>
        <dbReference type="EMBL" id="EOD00645.1"/>
    </source>
</evidence>
<dbReference type="eggNOG" id="ENOG5033IX9">
    <property type="taxonomic scope" value="Bacteria"/>
</dbReference>
<dbReference type="RefSeq" id="WP_006312164.1">
    <property type="nucleotide sequence ID" value="NZ_ARZA01000131.1"/>
</dbReference>
<proteinExistence type="predicted"/>
<reference evidence="1 2" key="1">
    <citation type="journal article" date="2015" name="Geomicrobiol. J.">
        <title>Caldisalinibacter kiritimatiensis gen. nov., sp. nov., a moderately thermohalophilic thiosulfate-reducing bacterium from a hypersaline microbial mat.</title>
        <authorList>
            <person name="Ben Hania W."/>
            <person name="Joseph M."/>
            <person name="Fiebig A."/>
            <person name="Bunk B."/>
            <person name="Klenk H.-P."/>
            <person name="Fardeau M.-L."/>
            <person name="Spring S."/>
        </authorList>
    </citation>
    <scope>NUCLEOTIDE SEQUENCE [LARGE SCALE GENOMIC DNA]</scope>
    <source>
        <strain evidence="1 2">L21-TH-D2</strain>
    </source>
</reference>
<evidence type="ECO:0000313" key="2">
    <source>
        <dbReference type="Proteomes" id="UP000013378"/>
    </source>
</evidence>